<feature type="compositionally biased region" description="Low complexity" evidence="1">
    <location>
        <begin position="31"/>
        <end position="49"/>
    </location>
</feature>
<dbReference type="PROSITE" id="PS51257">
    <property type="entry name" value="PROKAR_LIPOPROTEIN"/>
    <property type="match status" value="1"/>
</dbReference>
<dbReference type="EMBL" id="BAAANY010000001">
    <property type="protein sequence ID" value="GAA1656474.1"/>
    <property type="molecule type" value="Genomic_DNA"/>
</dbReference>
<evidence type="ECO:0000256" key="1">
    <source>
        <dbReference type="SAM" id="MobiDB-lite"/>
    </source>
</evidence>
<feature type="chain" id="PRO_5047080663" description="Lipoprotein" evidence="2">
    <location>
        <begin position="23"/>
        <end position="169"/>
    </location>
</feature>
<feature type="region of interest" description="Disordered" evidence="1">
    <location>
        <begin position="66"/>
        <end position="88"/>
    </location>
</feature>
<comment type="caution">
    <text evidence="3">The sequence shown here is derived from an EMBL/GenBank/DDBJ whole genome shotgun (WGS) entry which is preliminary data.</text>
</comment>
<dbReference type="RefSeq" id="WP_163569911.1">
    <property type="nucleotide sequence ID" value="NZ_BAAANY010000001.1"/>
</dbReference>
<dbReference type="Proteomes" id="UP001500618">
    <property type="component" value="Unassembled WGS sequence"/>
</dbReference>
<evidence type="ECO:0000313" key="3">
    <source>
        <dbReference type="EMBL" id="GAA1656474.1"/>
    </source>
</evidence>
<proteinExistence type="predicted"/>
<feature type="region of interest" description="Disordered" evidence="1">
    <location>
        <begin position="26"/>
        <end position="49"/>
    </location>
</feature>
<accession>A0ABN2FRK7</accession>
<reference evidence="3 4" key="1">
    <citation type="journal article" date="2019" name="Int. J. Syst. Evol. Microbiol.">
        <title>The Global Catalogue of Microorganisms (GCM) 10K type strain sequencing project: providing services to taxonomists for standard genome sequencing and annotation.</title>
        <authorList>
            <consortium name="The Broad Institute Genomics Platform"/>
            <consortium name="The Broad Institute Genome Sequencing Center for Infectious Disease"/>
            <person name="Wu L."/>
            <person name="Ma J."/>
        </authorList>
    </citation>
    <scope>NUCLEOTIDE SEQUENCE [LARGE SCALE GENOMIC DNA]</scope>
    <source>
        <strain evidence="3 4">JCM 14718</strain>
    </source>
</reference>
<feature type="region of interest" description="Disordered" evidence="1">
    <location>
        <begin position="127"/>
        <end position="152"/>
    </location>
</feature>
<protein>
    <recommendedName>
        <fullName evidence="5">Lipoprotein</fullName>
    </recommendedName>
</protein>
<evidence type="ECO:0000256" key="2">
    <source>
        <dbReference type="SAM" id="SignalP"/>
    </source>
</evidence>
<organism evidence="3 4">
    <name type="scientific">Fodinicola feengrottensis</name>
    <dbReference type="NCBI Taxonomy" id="435914"/>
    <lineage>
        <taxon>Bacteria</taxon>
        <taxon>Bacillati</taxon>
        <taxon>Actinomycetota</taxon>
        <taxon>Actinomycetes</taxon>
        <taxon>Mycobacteriales</taxon>
        <taxon>Fodinicola</taxon>
    </lineage>
</organism>
<evidence type="ECO:0000313" key="4">
    <source>
        <dbReference type="Proteomes" id="UP001500618"/>
    </source>
</evidence>
<keyword evidence="4" id="KW-1185">Reference proteome</keyword>
<gene>
    <name evidence="3" type="ORF">GCM10009765_02410</name>
</gene>
<keyword evidence="2" id="KW-0732">Signal</keyword>
<sequence>MKHRHWLLAASLAAVAMTSACGAGTSVPQVASANGSSAPAASPSAADPHAQAVKFTQCLRSHGIKIDDPKGDSGGLPRLPAGQDPGKMQAALQACQQYAPQGNVGKPATAADLAKARKWVACMRDHGVKNMPDPNPQGAIPEPSNVDKGTYQAAQKACQSIFGSDSGGR</sequence>
<evidence type="ECO:0008006" key="5">
    <source>
        <dbReference type="Google" id="ProtNLM"/>
    </source>
</evidence>
<feature type="signal peptide" evidence="2">
    <location>
        <begin position="1"/>
        <end position="22"/>
    </location>
</feature>
<name>A0ABN2FRK7_9ACTN</name>